<keyword evidence="2" id="KW-1185">Reference proteome</keyword>
<evidence type="ECO:0000313" key="2">
    <source>
        <dbReference type="Proteomes" id="UP001189429"/>
    </source>
</evidence>
<dbReference type="EMBL" id="CAUYUJ010022649">
    <property type="protein sequence ID" value="CAK0911830.1"/>
    <property type="molecule type" value="Genomic_DNA"/>
</dbReference>
<reference evidence="1" key="1">
    <citation type="submission" date="2023-10" db="EMBL/GenBank/DDBJ databases">
        <authorList>
            <person name="Chen Y."/>
            <person name="Shah S."/>
            <person name="Dougan E. K."/>
            <person name="Thang M."/>
            <person name="Chan C."/>
        </authorList>
    </citation>
    <scope>NUCLEOTIDE SEQUENCE [LARGE SCALE GENOMIC DNA]</scope>
</reference>
<proteinExistence type="predicted"/>
<name>A0ABN9YK03_9DINO</name>
<gene>
    <name evidence="1" type="ORF">PCOR1329_LOCUS85583</name>
</gene>
<comment type="caution">
    <text evidence="1">The sequence shown here is derived from an EMBL/GenBank/DDBJ whole genome shotgun (WGS) entry which is preliminary data.</text>
</comment>
<evidence type="ECO:0000313" key="1">
    <source>
        <dbReference type="EMBL" id="CAK0911830.1"/>
    </source>
</evidence>
<sequence length="118" mass="12401">SPAERLRPARSQRLCRGAGPAPVMASATGRPPTARCSLCEVGNDRRRSVAAACSTQLCCAGGTHCAARTAAGTTGGHTRAIGFQISHHVQTECTPLWSLQHRSVAQRAHSVGRGEEEE</sequence>
<organism evidence="1 2">
    <name type="scientific">Prorocentrum cordatum</name>
    <dbReference type="NCBI Taxonomy" id="2364126"/>
    <lineage>
        <taxon>Eukaryota</taxon>
        <taxon>Sar</taxon>
        <taxon>Alveolata</taxon>
        <taxon>Dinophyceae</taxon>
        <taxon>Prorocentrales</taxon>
        <taxon>Prorocentraceae</taxon>
        <taxon>Prorocentrum</taxon>
    </lineage>
</organism>
<protein>
    <submittedName>
        <fullName evidence="1">Uncharacterized protein</fullName>
    </submittedName>
</protein>
<accession>A0ABN9YK03</accession>
<dbReference type="Proteomes" id="UP001189429">
    <property type="component" value="Unassembled WGS sequence"/>
</dbReference>
<feature type="non-terminal residue" evidence="1">
    <location>
        <position position="1"/>
    </location>
</feature>